<organism evidence="3 4">
    <name type="scientific">Thermasporomyces composti</name>
    <dbReference type="NCBI Taxonomy" id="696763"/>
    <lineage>
        <taxon>Bacteria</taxon>
        <taxon>Bacillati</taxon>
        <taxon>Actinomycetota</taxon>
        <taxon>Actinomycetes</taxon>
        <taxon>Propionibacteriales</taxon>
        <taxon>Nocardioidaceae</taxon>
        <taxon>Thermasporomyces</taxon>
    </lineage>
</organism>
<dbReference type="InterPro" id="IPR006016">
    <property type="entry name" value="UspA"/>
</dbReference>
<name>A0A3D9V9A2_THECX</name>
<sequence length="306" mass="32254">MGGGKRASVTVAVDGRPESWTALRWAIAEGWDRGGLLRLVHVAEAPVVDGWYQPHDYDAAAIAEAADRILAEAVVEARARSKGLPLDAVLADGDRADQLLAESERTDLLVLGARGGGRLAGAALGSVSSVVAARARCPVVIVRGIAGYPEGHVVVGVDGSPVTDAVLAFAFDHASRHQLPLRAVLCWRPYAVSSLRRARSERQARQHRLRAAEAMAEAMAAWQDKYPEVPVERYVLERHPVDGLIEESLRANLLVVGAHGRRGSGPVLGSVSQGVLHHATSPVAVVHAATCPGLATATAPEGSTTF</sequence>
<dbReference type="PRINTS" id="PR01438">
    <property type="entry name" value="UNVRSLSTRESS"/>
</dbReference>
<dbReference type="InterPro" id="IPR006015">
    <property type="entry name" value="Universal_stress_UspA"/>
</dbReference>
<dbReference type="PANTHER" id="PTHR31964:SF113">
    <property type="entry name" value="USPA DOMAIN-CONTAINING PROTEIN"/>
    <property type="match status" value="1"/>
</dbReference>
<accession>A0A3D9V9A2</accession>
<comment type="similarity">
    <text evidence="1">Belongs to the universal stress protein A family.</text>
</comment>
<feature type="domain" description="UspA" evidence="2">
    <location>
        <begin position="152"/>
        <end position="287"/>
    </location>
</feature>
<gene>
    <name evidence="3" type="ORF">DFJ64_3567</name>
</gene>
<dbReference type="CDD" id="cd00293">
    <property type="entry name" value="USP-like"/>
    <property type="match status" value="1"/>
</dbReference>
<evidence type="ECO:0000256" key="1">
    <source>
        <dbReference type="ARBA" id="ARBA00008791"/>
    </source>
</evidence>
<feature type="domain" description="UspA" evidence="2">
    <location>
        <begin position="9"/>
        <end position="143"/>
    </location>
</feature>
<evidence type="ECO:0000313" key="4">
    <source>
        <dbReference type="Proteomes" id="UP000256485"/>
    </source>
</evidence>
<protein>
    <submittedName>
        <fullName evidence="3">Nucleotide-binding universal stress UspA family protein</fullName>
    </submittedName>
</protein>
<dbReference type="EMBL" id="QTUC01000001">
    <property type="protein sequence ID" value="REF38097.1"/>
    <property type="molecule type" value="Genomic_DNA"/>
</dbReference>
<dbReference type="InterPro" id="IPR014729">
    <property type="entry name" value="Rossmann-like_a/b/a_fold"/>
</dbReference>
<dbReference type="AlphaFoldDB" id="A0A3D9V9A2"/>
<proteinExistence type="inferred from homology"/>
<evidence type="ECO:0000313" key="3">
    <source>
        <dbReference type="EMBL" id="REF38097.1"/>
    </source>
</evidence>
<dbReference type="PANTHER" id="PTHR31964">
    <property type="entry name" value="ADENINE NUCLEOTIDE ALPHA HYDROLASES-LIKE SUPERFAMILY PROTEIN"/>
    <property type="match status" value="1"/>
</dbReference>
<dbReference type="RefSeq" id="WP_115851446.1">
    <property type="nucleotide sequence ID" value="NZ_QTUC01000001.1"/>
</dbReference>
<evidence type="ECO:0000259" key="2">
    <source>
        <dbReference type="Pfam" id="PF00582"/>
    </source>
</evidence>
<comment type="caution">
    <text evidence="3">The sequence shown here is derived from an EMBL/GenBank/DDBJ whole genome shotgun (WGS) entry which is preliminary data.</text>
</comment>
<dbReference type="Gene3D" id="3.40.50.620">
    <property type="entry name" value="HUPs"/>
    <property type="match status" value="2"/>
</dbReference>
<dbReference type="OrthoDB" id="3873975at2"/>
<dbReference type="Proteomes" id="UP000256485">
    <property type="component" value="Unassembled WGS sequence"/>
</dbReference>
<reference evidence="3 4" key="1">
    <citation type="submission" date="2018-08" db="EMBL/GenBank/DDBJ databases">
        <title>Sequencing the genomes of 1000 actinobacteria strains.</title>
        <authorList>
            <person name="Klenk H.-P."/>
        </authorList>
    </citation>
    <scope>NUCLEOTIDE SEQUENCE [LARGE SCALE GENOMIC DNA]</scope>
    <source>
        <strain evidence="3 4">DSM 22891</strain>
    </source>
</reference>
<keyword evidence="4" id="KW-1185">Reference proteome</keyword>
<dbReference type="Pfam" id="PF00582">
    <property type="entry name" value="Usp"/>
    <property type="match status" value="2"/>
</dbReference>
<dbReference type="SUPFAM" id="SSF52402">
    <property type="entry name" value="Adenine nucleotide alpha hydrolases-like"/>
    <property type="match status" value="2"/>
</dbReference>